<dbReference type="SUPFAM" id="SSF47384">
    <property type="entry name" value="Homodimeric domain of signal transducing histidine kinase"/>
    <property type="match status" value="1"/>
</dbReference>
<dbReference type="PROSITE" id="PS50109">
    <property type="entry name" value="HIS_KIN"/>
    <property type="match status" value="1"/>
</dbReference>
<evidence type="ECO:0000256" key="4">
    <source>
        <dbReference type="ARBA" id="ARBA00022679"/>
    </source>
</evidence>
<dbReference type="SUPFAM" id="SSF55874">
    <property type="entry name" value="ATPase domain of HSP90 chaperone/DNA topoisomerase II/histidine kinase"/>
    <property type="match status" value="1"/>
</dbReference>
<sequence>MSINFKVLAVFKEDENMRVAVKLLENKGYDVFHETSVFQAIATNTANKIDAIILDIDDLNLKELEFLDVVKKSNPNLFILILFCNSNREKAVKYLERGADCYILKPFYISELFAIIHRFSDRISQNGNVLKDSTETHKSIEPLALRIAQEINNPLTTISGQLQLRLSQMEKSNPDYRVYETLEEETQRIAETVRSLMAFAQPREPDKKVVNINDILKDVICSFKDTEQENGVHIVESFEKNLPVIMADKEQITLVCRNIIGNSWKVIKGKGGLEIVTKMGADNNVNIAFYDTGRGIQPDVIERIFDPFFVVNEEERGMGLGLCVSHDIIEKHGGSLTVRSRKEKGTVFQIILPIETT</sequence>
<keyword evidence="8" id="KW-0902">Two-component regulatory system</keyword>
<evidence type="ECO:0000256" key="1">
    <source>
        <dbReference type="ARBA" id="ARBA00000085"/>
    </source>
</evidence>
<dbReference type="InterPro" id="IPR001789">
    <property type="entry name" value="Sig_transdc_resp-reg_receiver"/>
</dbReference>
<keyword evidence="6 12" id="KW-0418">Kinase</keyword>
<dbReference type="PANTHER" id="PTHR43065">
    <property type="entry name" value="SENSOR HISTIDINE KINASE"/>
    <property type="match status" value="1"/>
</dbReference>
<dbReference type="Pfam" id="PF00512">
    <property type="entry name" value="HisKA"/>
    <property type="match status" value="1"/>
</dbReference>
<evidence type="ECO:0000256" key="8">
    <source>
        <dbReference type="ARBA" id="ARBA00023012"/>
    </source>
</evidence>
<keyword evidence="4 12" id="KW-0808">Transferase</keyword>
<evidence type="ECO:0000313" key="13">
    <source>
        <dbReference type="Proteomes" id="UP000030652"/>
    </source>
</evidence>
<dbReference type="SUPFAM" id="SSF52172">
    <property type="entry name" value="CheY-like"/>
    <property type="match status" value="1"/>
</dbReference>
<dbReference type="InterPro" id="IPR003661">
    <property type="entry name" value="HisK_dim/P_dom"/>
</dbReference>
<dbReference type="PRINTS" id="PR00344">
    <property type="entry name" value="BCTRLSENSOR"/>
</dbReference>
<organism evidence="12 13">
    <name type="scientific">Candidatus Scalindua brodae</name>
    <dbReference type="NCBI Taxonomy" id="237368"/>
    <lineage>
        <taxon>Bacteria</taxon>
        <taxon>Pseudomonadati</taxon>
        <taxon>Planctomycetota</taxon>
        <taxon>Candidatus Brocadiia</taxon>
        <taxon>Candidatus Brocadiales</taxon>
        <taxon>Candidatus Scalinduaceae</taxon>
        <taxon>Candidatus Scalindua</taxon>
    </lineage>
</organism>
<dbReference type="GO" id="GO:0005524">
    <property type="term" value="F:ATP binding"/>
    <property type="evidence" value="ECO:0007669"/>
    <property type="project" value="UniProtKB-KW"/>
</dbReference>
<dbReference type="Pfam" id="PF02518">
    <property type="entry name" value="HATPase_c"/>
    <property type="match status" value="1"/>
</dbReference>
<dbReference type="GO" id="GO:0000155">
    <property type="term" value="F:phosphorelay sensor kinase activity"/>
    <property type="evidence" value="ECO:0007669"/>
    <property type="project" value="InterPro"/>
</dbReference>
<dbReference type="SMART" id="SM00448">
    <property type="entry name" value="REC"/>
    <property type="match status" value="1"/>
</dbReference>
<dbReference type="InterPro" id="IPR036890">
    <property type="entry name" value="HATPase_C_sf"/>
</dbReference>
<accession>A0A0B0EL58</accession>
<keyword evidence="3 9" id="KW-0597">Phosphoprotein</keyword>
<feature type="modified residue" description="4-aspartylphosphate" evidence="9">
    <location>
        <position position="55"/>
    </location>
</feature>
<comment type="caution">
    <text evidence="12">The sequence shown here is derived from an EMBL/GenBank/DDBJ whole genome shotgun (WGS) entry which is preliminary data.</text>
</comment>
<dbReference type="SMART" id="SM00388">
    <property type="entry name" value="HisKA"/>
    <property type="match status" value="1"/>
</dbReference>
<protein>
    <recommendedName>
        <fullName evidence="2">histidine kinase</fullName>
        <ecNumber evidence="2">2.7.13.3</ecNumber>
    </recommendedName>
</protein>
<dbReference type="Pfam" id="PF00072">
    <property type="entry name" value="Response_reg"/>
    <property type="match status" value="1"/>
</dbReference>
<dbReference type="Proteomes" id="UP000030652">
    <property type="component" value="Unassembled WGS sequence"/>
</dbReference>
<dbReference type="InterPro" id="IPR003594">
    <property type="entry name" value="HATPase_dom"/>
</dbReference>
<proteinExistence type="predicted"/>
<keyword evidence="7" id="KW-0067">ATP-binding</keyword>
<name>A0A0B0EL58_9BACT</name>
<keyword evidence="5" id="KW-0547">Nucleotide-binding</keyword>
<evidence type="ECO:0000256" key="7">
    <source>
        <dbReference type="ARBA" id="ARBA00022840"/>
    </source>
</evidence>
<dbReference type="InterPro" id="IPR004358">
    <property type="entry name" value="Sig_transdc_His_kin-like_C"/>
</dbReference>
<dbReference type="InterPro" id="IPR036097">
    <property type="entry name" value="HisK_dim/P_sf"/>
</dbReference>
<evidence type="ECO:0000259" key="10">
    <source>
        <dbReference type="PROSITE" id="PS50109"/>
    </source>
</evidence>
<dbReference type="SMART" id="SM00387">
    <property type="entry name" value="HATPase_c"/>
    <property type="match status" value="1"/>
</dbReference>
<gene>
    <name evidence="12" type="ORF">SCABRO_01459</name>
</gene>
<dbReference type="eggNOG" id="COG4191">
    <property type="taxonomic scope" value="Bacteria"/>
</dbReference>
<dbReference type="Gene3D" id="3.30.565.10">
    <property type="entry name" value="Histidine kinase-like ATPase, C-terminal domain"/>
    <property type="match status" value="1"/>
</dbReference>
<dbReference type="PROSITE" id="PS50110">
    <property type="entry name" value="RESPONSE_REGULATORY"/>
    <property type="match status" value="1"/>
</dbReference>
<evidence type="ECO:0000259" key="11">
    <source>
        <dbReference type="PROSITE" id="PS50110"/>
    </source>
</evidence>
<reference evidence="12 13" key="1">
    <citation type="submission" date="2014-10" db="EMBL/GenBank/DDBJ databases">
        <title>Draft genome of anammox bacterium scalindua brodae, obtained using differential coverage binning of sequence data from two enrichment reactors.</title>
        <authorList>
            <person name="Speth D.R."/>
            <person name="Russ L."/>
            <person name="Kartal B."/>
            <person name="Op den Camp H.J."/>
            <person name="Dutilh B.E."/>
            <person name="Jetten M.S."/>
        </authorList>
    </citation>
    <scope>NUCLEOTIDE SEQUENCE [LARGE SCALE GENOMIC DNA]</scope>
    <source>
        <strain evidence="12">RU1</strain>
    </source>
</reference>
<dbReference type="Gene3D" id="1.10.287.130">
    <property type="match status" value="1"/>
</dbReference>
<dbReference type="EC" id="2.7.13.3" evidence="2"/>
<dbReference type="InterPro" id="IPR005467">
    <property type="entry name" value="His_kinase_dom"/>
</dbReference>
<feature type="domain" description="Histidine kinase" evidence="10">
    <location>
        <begin position="146"/>
        <end position="356"/>
    </location>
</feature>
<dbReference type="AlphaFoldDB" id="A0A0B0EL58"/>
<evidence type="ECO:0000256" key="3">
    <source>
        <dbReference type="ARBA" id="ARBA00022553"/>
    </source>
</evidence>
<evidence type="ECO:0000256" key="5">
    <source>
        <dbReference type="ARBA" id="ARBA00022741"/>
    </source>
</evidence>
<dbReference type="InterPro" id="IPR011006">
    <property type="entry name" value="CheY-like_superfamily"/>
</dbReference>
<evidence type="ECO:0000256" key="9">
    <source>
        <dbReference type="PROSITE-ProRule" id="PRU00169"/>
    </source>
</evidence>
<comment type="catalytic activity">
    <reaction evidence="1">
        <text>ATP + protein L-histidine = ADP + protein N-phospho-L-histidine.</text>
        <dbReference type="EC" id="2.7.13.3"/>
    </reaction>
</comment>
<dbReference type="Gene3D" id="3.40.50.2300">
    <property type="match status" value="1"/>
</dbReference>
<dbReference type="EMBL" id="JRYO01000092">
    <property type="protein sequence ID" value="KHE92771.1"/>
    <property type="molecule type" value="Genomic_DNA"/>
</dbReference>
<evidence type="ECO:0000313" key="12">
    <source>
        <dbReference type="EMBL" id="KHE92771.1"/>
    </source>
</evidence>
<evidence type="ECO:0000256" key="6">
    <source>
        <dbReference type="ARBA" id="ARBA00022777"/>
    </source>
</evidence>
<dbReference type="PANTHER" id="PTHR43065:SF46">
    <property type="entry name" value="C4-DICARBOXYLATE TRANSPORT SENSOR PROTEIN DCTB"/>
    <property type="match status" value="1"/>
</dbReference>
<feature type="domain" description="Response regulatory" evidence="11">
    <location>
        <begin position="6"/>
        <end position="120"/>
    </location>
</feature>
<evidence type="ECO:0000256" key="2">
    <source>
        <dbReference type="ARBA" id="ARBA00012438"/>
    </source>
</evidence>
<dbReference type="CDD" id="cd00082">
    <property type="entry name" value="HisKA"/>
    <property type="match status" value="1"/>
</dbReference>